<reference evidence="3" key="2">
    <citation type="submission" date="2020-02" db="EMBL/GenBank/DDBJ databases">
        <authorList>
            <person name="Gilchrist C.L.M."/>
            <person name="Chooi Y.-H."/>
        </authorList>
    </citation>
    <scope>NUCLEOTIDE SEQUENCE</scope>
    <source>
        <strain evidence="3">MST-FP2251</strain>
    </source>
</reference>
<dbReference type="PANTHER" id="PTHR30383:SF31">
    <property type="entry name" value="SGNH HYDROLASE-TYPE ESTERASE DOMAIN-CONTAINING PROTEIN-RELATED"/>
    <property type="match status" value="1"/>
</dbReference>
<dbReference type="Proteomes" id="UP001194746">
    <property type="component" value="Unassembled WGS sequence"/>
</dbReference>
<comment type="caution">
    <text evidence="3">The sequence shown here is derived from an EMBL/GenBank/DDBJ whole genome shotgun (WGS) entry which is preliminary data.</text>
</comment>
<keyword evidence="4" id="KW-1185">Reference proteome</keyword>
<dbReference type="SUPFAM" id="SSF52266">
    <property type="entry name" value="SGNH hydrolase"/>
    <property type="match status" value="1"/>
</dbReference>
<dbReference type="PANTHER" id="PTHR30383">
    <property type="entry name" value="THIOESTERASE 1/PROTEASE 1/LYSOPHOSPHOLIPASE L1"/>
    <property type="match status" value="1"/>
</dbReference>
<feature type="domain" description="SGNH hydrolase-type esterase" evidence="2">
    <location>
        <begin position="46"/>
        <end position="226"/>
    </location>
</feature>
<feature type="region of interest" description="Disordered" evidence="1">
    <location>
        <begin position="1"/>
        <end position="39"/>
    </location>
</feature>
<dbReference type="AlphaFoldDB" id="A0AAD4CE22"/>
<dbReference type="InterPro" id="IPR013830">
    <property type="entry name" value="SGNH_hydro"/>
</dbReference>
<proteinExistence type="predicted"/>
<dbReference type="GO" id="GO:0004622">
    <property type="term" value="F:phosphatidylcholine lysophospholipase activity"/>
    <property type="evidence" value="ECO:0007669"/>
    <property type="project" value="TreeGrafter"/>
</dbReference>
<dbReference type="CDD" id="cd01833">
    <property type="entry name" value="XynB_like"/>
    <property type="match status" value="1"/>
</dbReference>
<dbReference type="Pfam" id="PF13472">
    <property type="entry name" value="Lipase_GDSL_2"/>
    <property type="match status" value="1"/>
</dbReference>
<protein>
    <recommendedName>
        <fullName evidence="2">SGNH hydrolase-type esterase domain-containing protein</fullName>
    </recommendedName>
</protein>
<evidence type="ECO:0000313" key="4">
    <source>
        <dbReference type="Proteomes" id="UP001194746"/>
    </source>
</evidence>
<reference evidence="3" key="1">
    <citation type="journal article" date="2019" name="Beilstein J. Org. Chem.">
        <title>Nanangenines: drimane sesquiterpenoids as the dominant metabolite cohort of a novel Australian fungus, Aspergillus nanangensis.</title>
        <authorList>
            <person name="Lacey H.J."/>
            <person name="Gilchrist C.L.M."/>
            <person name="Crombie A."/>
            <person name="Kalaitzis J.A."/>
            <person name="Vuong D."/>
            <person name="Rutledge P.J."/>
            <person name="Turner P."/>
            <person name="Pitt J.I."/>
            <person name="Lacey E."/>
            <person name="Chooi Y.H."/>
            <person name="Piggott A.M."/>
        </authorList>
    </citation>
    <scope>NUCLEOTIDE SEQUENCE</scope>
    <source>
        <strain evidence="3">MST-FP2251</strain>
    </source>
</reference>
<name>A0AAD4CE22_ASPNN</name>
<evidence type="ECO:0000259" key="2">
    <source>
        <dbReference type="Pfam" id="PF13472"/>
    </source>
</evidence>
<evidence type="ECO:0000313" key="3">
    <source>
        <dbReference type="EMBL" id="KAF9884750.1"/>
    </source>
</evidence>
<dbReference type="InterPro" id="IPR051532">
    <property type="entry name" value="Ester_Hydrolysis_Enzymes"/>
</dbReference>
<organism evidence="3 4">
    <name type="scientific">Aspergillus nanangensis</name>
    <dbReference type="NCBI Taxonomy" id="2582783"/>
    <lineage>
        <taxon>Eukaryota</taxon>
        <taxon>Fungi</taxon>
        <taxon>Dikarya</taxon>
        <taxon>Ascomycota</taxon>
        <taxon>Pezizomycotina</taxon>
        <taxon>Eurotiomycetes</taxon>
        <taxon>Eurotiomycetidae</taxon>
        <taxon>Eurotiales</taxon>
        <taxon>Aspergillaceae</taxon>
        <taxon>Aspergillus</taxon>
        <taxon>Aspergillus subgen. Circumdati</taxon>
    </lineage>
</organism>
<feature type="compositionally biased region" description="Polar residues" evidence="1">
    <location>
        <begin position="1"/>
        <end position="36"/>
    </location>
</feature>
<evidence type="ECO:0000256" key="1">
    <source>
        <dbReference type="SAM" id="MobiDB-lite"/>
    </source>
</evidence>
<dbReference type="InterPro" id="IPR036514">
    <property type="entry name" value="SGNH_hydro_sf"/>
</dbReference>
<dbReference type="Gene3D" id="3.40.50.1110">
    <property type="entry name" value="SGNH hydrolase"/>
    <property type="match status" value="1"/>
</dbReference>
<sequence length="251" mass="27530">MKSNNLFTTIQRASRPQIQSRLSPRQHTHSASSHTQGLPPLRLMPLGGSVTQGVGSSCSTGYRKPFLSLLQGHGFNAQMVGSRSSSASLPHHNHEGWRGFRIDEIERKARKSVESLRPNVFAVNAGSNDCLQAFDIENAGARIAALLEYLWRASPGSTVLLSTLLVSADREVDVRVVRVNSQFRALVERERAAGRRVVLVDMYGVDGPQVDCLVDGIHPDDAGYDRMARLWFGGVQQALREGFLNSPQDGV</sequence>
<dbReference type="EMBL" id="VCAU01000113">
    <property type="protein sequence ID" value="KAF9884750.1"/>
    <property type="molecule type" value="Genomic_DNA"/>
</dbReference>
<accession>A0AAD4CE22</accession>
<gene>
    <name evidence="3" type="ORF">FE257_001312</name>
</gene>